<dbReference type="PANTHER" id="PTHR43767:SF1">
    <property type="entry name" value="NONRIBOSOMAL PEPTIDE SYNTHASE PES1 (EUROFUNG)-RELATED"/>
    <property type="match status" value="1"/>
</dbReference>
<reference evidence="3 4" key="1">
    <citation type="submission" date="2019-03" db="EMBL/GenBank/DDBJ databases">
        <title>Sequencing the genomes of 1000 actinobacteria strains.</title>
        <authorList>
            <person name="Klenk H.-P."/>
        </authorList>
    </citation>
    <scope>NUCLEOTIDE SEQUENCE [LARGE SCALE GENOMIC DNA]</scope>
    <source>
        <strain evidence="3 4">DSM 18936</strain>
    </source>
</reference>
<dbReference type="PANTHER" id="PTHR43767">
    <property type="entry name" value="LONG-CHAIN-FATTY-ACID--COA LIGASE"/>
    <property type="match status" value="1"/>
</dbReference>
<dbReference type="AlphaFoldDB" id="A0A4R7I428"/>
<evidence type="ECO:0000313" key="4">
    <source>
        <dbReference type="Proteomes" id="UP000294558"/>
    </source>
</evidence>
<feature type="domain" description="AMP-dependent synthetase/ligase" evidence="1">
    <location>
        <begin position="17"/>
        <end position="371"/>
    </location>
</feature>
<evidence type="ECO:0000259" key="1">
    <source>
        <dbReference type="Pfam" id="PF00501"/>
    </source>
</evidence>
<sequence length="527" mass="56360">MTATTTHTFVDLWSSAVAHRGGAPFLTFEGPSGDVTDWTYDEFDQVVARTAAALAERGVESGSSVHLALTNSPTFIAVWVATLRLGGWIVPSDPMGRTPEFAEHIDRTSPAVGVCAASRADTYLPAAGGRPVIQIDEADASFEWLPADGVGEWPDVQATDRAAVMFTSGTTGRPKGVEITQANYAFAGTTMASAADLGADDRQIVVLPLFHANAQYYSFASAIAVGASVALMHTFSASGFIPQAARHRATHASLFAGPIRMILARGGPLDPSDGELQLRHCWFAQNLGDDQFETFGEWIGCRPRQLYGMTETIPAVLTDTTDDPRPDSMGTVTDGCILEIHDEHGNRCPVDTVGEIVVGGRPGHELFAGYLDDPATTEASFRGAWFRTGDRASFDAEGRHHFDGRRADVLKVSGENVSVVEVEAVVGSHAEVHEVVVVGAPDPIRDEVPVAFVVPTESADRNGLESRLDAWAAERLGKAKQPRHYEIVDDLPRTSVGKIRKFLLADAAATVAASTSPTPNQNPEQKS</sequence>
<name>A0A4R7I428_9ACTN</name>
<organism evidence="3 4">
    <name type="scientific">Ilumatobacter fluminis</name>
    <dbReference type="NCBI Taxonomy" id="467091"/>
    <lineage>
        <taxon>Bacteria</taxon>
        <taxon>Bacillati</taxon>
        <taxon>Actinomycetota</taxon>
        <taxon>Acidimicrobiia</taxon>
        <taxon>Acidimicrobiales</taxon>
        <taxon>Ilumatobacteraceae</taxon>
        <taxon>Ilumatobacter</taxon>
    </lineage>
</organism>
<evidence type="ECO:0000259" key="2">
    <source>
        <dbReference type="Pfam" id="PF13193"/>
    </source>
</evidence>
<dbReference type="Pfam" id="PF13193">
    <property type="entry name" value="AMP-binding_C"/>
    <property type="match status" value="1"/>
</dbReference>
<dbReference type="InterPro" id="IPR045851">
    <property type="entry name" value="AMP-bd_C_sf"/>
</dbReference>
<dbReference type="Pfam" id="PF00501">
    <property type="entry name" value="AMP-binding"/>
    <property type="match status" value="1"/>
</dbReference>
<gene>
    <name evidence="3" type="ORF">BDK89_2971</name>
</gene>
<dbReference type="SUPFAM" id="SSF56801">
    <property type="entry name" value="Acetyl-CoA synthetase-like"/>
    <property type="match status" value="1"/>
</dbReference>
<dbReference type="InterPro" id="IPR000873">
    <property type="entry name" value="AMP-dep_synth/lig_dom"/>
</dbReference>
<dbReference type="RefSeq" id="WP_133869658.1">
    <property type="nucleotide sequence ID" value="NZ_SOAU01000001.1"/>
</dbReference>
<keyword evidence="4" id="KW-1185">Reference proteome</keyword>
<dbReference type="InterPro" id="IPR020845">
    <property type="entry name" value="AMP-binding_CS"/>
</dbReference>
<dbReference type="Gene3D" id="3.30.300.30">
    <property type="match status" value="1"/>
</dbReference>
<keyword evidence="3" id="KW-0436">Ligase</keyword>
<dbReference type="GO" id="GO:0016878">
    <property type="term" value="F:acid-thiol ligase activity"/>
    <property type="evidence" value="ECO:0007669"/>
    <property type="project" value="UniProtKB-ARBA"/>
</dbReference>
<feature type="domain" description="AMP-binding enzyme C-terminal" evidence="2">
    <location>
        <begin position="421"/>
        <end position="498"/>
    </location>
</feature>
<dbReference type="InterPro" id="IPR042099">
    <property type="entry name" value="ANL_N_sf"/>
</dbReference>
<accession>A0A4R7I428</accession>
<dbReference type="Proteomes" id="UP000294558">
    <property type="component" value="Unassembled WGS sequence"/>
</dbReference>
<proteinExistence type="predicted"/>
<dbReference type="InterPro" id="IPR025110">
    <property type="entry name" value="AMP-bd_C"/>
</dbReference>
<protein>
    <submittedName>
        <fullName evidence="3">Crotonobetaine/carnitine-CoA ligase</fullName>
    </submittedName>
</protein>
<dbReference type="PROSITE" id="PS00455">
    <property type="entry name" value="AMP_BINDING"/>
    <property type="match status" value="1"/>
</dbReference>
<evidence type="ECO:0000313" key="3">
    <source>
        <dbReference type="EMBL" id="TDT17363.1"/>
    </source>
</evidence>
<dbReference type="EMBL" id="SOAU01000001">
    <property type="protein sequence ID" value="TDT17363.1"/>
    <property type="molecule type" value="Genomic_DNA"/>
</dbReference>
<dbReference type="Gene3D" id="3.40.50.12780">
    <property type="entry name" value="N-terminal domain of ligase-like"/>
    <property type="match status" value="1"/>
</dbReference>
<comment type="caution">
    <text evidence="3">The sequence shown here is derived from an EMBL/GenBank/DDBJ whole genome shotgun (WGS) entry which is preliminary data.</text>
</comment>
<dbReference type="OrthoDB" id="9803968at2"/>
<dbReference type="InterPro" id="IPR050237">
    <property type="entry name" value="ATP-dep_AMP-bd_enzyme"/>
</dbReference>